<dbReference type="OrthoDB" id="2757214at2759"/>
<evidence type="ECO:0000313" key="1">
    <source>
        <dbReference type="EMBL" id="PIL35114.1"/>
    </source>
</evidence>
<reference evidence="1 2" key="1">
    <citation type="journal article" date="2015" name="Sci. Rep.">
        <title>Chromosome-level genome map provides insights into diverse defense mechanisms in the medicinal fungus Ganoderma sinense.</title>
        <authorList>
            <person name="Zhu Y."/>
            <person name="Xu J."/>
            <person name="Sun C."/>
            <person name="Zhou S."/>
            <person name="Xu H."/>
            <person name="Nelson D.R."/>
            <person name="Qian J."/>
            <person name="Song J."/>
            <person name="Luo H."/>
            <person name="Xiang L."/>
            <person name="Li Y."/>
            <person name="Xu Z."/>
            <person name="Ji A."/>
            <person name="Wang L."/>
            <person name="Lu S."/>
            <person name="Hayward A."/>
            <person name="Sun W."/>
            <person name="Li X."/>
            <person name="Schwartz D.C."/>
            <person name="Wang Y."/>
            <person name="Chen S."/>
        </authorList>
    </citation>
    <scope>NUCLEOTIDE SEQUENCE [LARGE SCALE GENOMIC DNA]</scope>
    <source>
        <strain evidence="1 2">ZZ0214-1</strain>
    </source>
</reference>
<keyword evidence="2" id="KW-1185">Reference proteome</keyword>
<accession>A0A2G8SMW7</accession>
<gene>
    <name evidence="1" type="ORF">GSI_02902</name>
</gene>
<dbReference type="AlphaFoldDB" id="A0A2G8SMW7"/>
<dbReference type="Proteomes" id="UP000230002">
    <property type="component" value="Unassembled WGS sequence"/>
</dbReference>
<protein>
    <submittedName>
        <fullName evidence="1">Uncharacterized protein</fullName>
    </submittedName>
</protein>
<comment type="caution">
    <text evidence="1">The sequence shown here is derived from an EMBL/GenBank/DDBJ whole genome shotgun (WGS) entry which is preliminary data.</text>
</comment>
<dbReference type="EMBL" id="AYKW01000004">
    <property type="protein sequence ID" value="PIL35114.1"/>
    <property type="molecule type" value="Genomic_DNA"/>
</dbReference>
<organism evidence="1 2">
    <name type="scientific">Ganoderma sinense ZZ0214-1</name>
    <dbReference type="NCBI Taxonomy" id="1077348"/>
    <lineage>
        <taxon>Eukaryota</taxon>
        <taxon>Fungi</taxon>
        <taxon>Dikarya</taxon>
        <taxon>Basidiomycota</taxon>
        <taxon>Agaricomycotina</taxon>
        <taxon>Agaricomycetes</taxon>
        <taxon>Polyporales</taxon>
        <taxon>Polyporaceae</taxon>
        <taxon>Ganoderma</taxon>
    </lineage>
</organism>
<evidence type="ECO:0000313" key="2">
    <source>
        <dbReference type="Proteomes" id="UP000230002"/>
    </source>
</evidence>
<name>A0A2G8SMW7_9APHY</name>
<proteinExistence type="predicted"/>
<sequence length="115" mass="12491">MLWMVCQQDTQDSGGGGRDARTYDAYLQGCSPIVNNTLPSNIQAAVCNNNIRIDSFLYDLGWPAGDCGPCGKQQQYVHALPEPDISNGENSDFAAHVYISGASYYVHVRIGVNFG</sequence>